<dbReference type="InterPro" id="IPR002052">
    <property type="entry name" value="DNA_methylase_N6_adenine_CS"/>
</dbReference>
<dbReference type="GO" id="GO:0006304">
    <property type="term" value="P:DNA modification"/>
    <property type="evidence" value="ECO:0007669"/>
    <property type="project" value="InterPro"/>
</dbReference>
<organism evidence="7 8">
    <name type="scientific">Brevundimonas vesicularis</name>
    <name type="common">Pseudomonas vesicularis</name>
    <dbReference type="NCBI Taxonomy" id="41276"/>
    <lineage>
        <taxon>Bacteria</taxon>
        <taxon>Pseudomonadati</taxon>
        <taxon>Pseudomonadota</taxon>
        <taxon>Alphaproteobacteria</taxon>
        <taxon>Caulobacterales</taxon>
        <taxon>Caulobacteraceae</taxon>
        <taxon>Brevundimonas</taxon>
    </lineage>
</organism>
<evidence type="ECO:0000256" key="2">
    <source>
        <dbReference type="ARBA" id="ARBA00022603"/>
    </source>
</evidence>
<gene>
    <name evidence="7" type="ORF">NCTC11166_02306</name>
</gene>
<dbReference type="InterPro" id="IPR029063">
    <property type="entry name" value="SAM-dependent_MTases_sf"/>
</dbReference>
<dbReference type="RefSeq" id="WP_112863009.1">
    <property type="nucleotide sequence ID" value="NZ_UAQP01000014.1"/>
</dbReference>
<keyword evidence="4" id="KW-0949">S-adenosyl-L-methionine</keyword>
<dbReference type="GO" id="GO:0009007">
    <property type="term" value="F:site-specific DNA-methyltransferase (adenine-specific) activity"/>
    <property type="evidence" value="ECO:0007669"/>
    <property type="project" value="UniProtKB-EC"/>
</dbReference>
<evidence type="ECO:0000259" key="6">
    <source>
        <dbReference type="Pfam" id="PF07669"/>
    </source>
</evidence>
<dbReference type="SUPFAM" id="SSF53335">
    <property type="entry name" value="S-adenosyl-L-methionine-dependent methyltransferases"/>
    <property type="match status" value="1"/>
</dbReference>
<dbReference type="PANTHER" id="PTHR33841">
    <property type="entry name" value="DNA METHYLTRANSFERASE YEEA-RELATED"/>
    <property type="match status" value="1"/>
</dbReference>
<accession>A0A2X1BEP9</accession>
<dbReference type="GO" id="GO:0032259">
    <property type="term" value="P:methylation"/>
    <property type="evidence" value="ECO:0007669"/>
    <property type="project" value="UniProtKB-KW"/>
</dbReference>
<evidence type="ECO:0000313" key="7">
    <source>
        <dbReference type="EMBL" id="SPU54918.1"/>
    </source>
</evidence>
<sequence length="1054" mass="117934">MSDLYVKLAKDNPNWANEEEVRKGWLKHIENSLGITFHAERGRNDASYNQVIIEFKDRGLFKGSTTSAAFKEAVFDRLDKYIRRRAKDEGLPEEDYIGIAIDGMHICFAFMKAGEITHRNLLPFNEASVDLVAQACADSKRRAVTSDNLVEDFGHKGEIGRTAMAALVAILERQLTAPGNNKIKLLFVEWRTLFGQVADLSKAQAAEIRKHIPFSPKLPLADVVSASLFVIHSYNAFVMKLLAAEIVAQYRLTAFPDFCEHLLSYDDAGLLHALDVEVERGAFFEAARIKGFVEEAVFSWYVDGGIPEKERADLCAAIRPLLTQLALYRMDDLTAARSRDVLKTFYQALVPETLRKALGEFYTPDWLVDVACDRAEIADWSTARVLDPTCGSGSFLLEAIRRKRRLAEAAGRSPAETLAGLLNQVWGFDLNPLAVQAARVNFLIAVADLVASVGIEVELPVLLADAVYSPAQQPGKDEDYVEYGIGSAQANLNIRLPAALAFDRVRLDAAFVVMHAAVQQEDPYTTVEQQLVTMGLLQSEEAIEWRAALTSTYDQILELHRQAWNGIWFRVVRNFFWSAVAGEFDAVVGNPPWVRWSNLPEEYRERIKPTCERYTIFSETPYHGGNELDISGMITYTVADKWLKNGGALVFVITQTHFQSPSSQGFRSFRIDQDSNLIPERVDDLKLLKPFSKVANKTAIVRMRKVSSDILTAYPVPYAVWEKNTGTSGSIPEAETKAAVLARVTQKAWEATPVDGGNSPWAILPPGRFQDMANIQGKSDWIAGRKGITTDLNGVYMVRVIAENAQTGLVQVETRPEAGKTDIGPARTFWIEPTLLYPLLKGAADFSACHVHINEQLYVLVPNTGINKADYIEADRVLNQLPQTKRYFQHFQALLGRRSTYRQRQSNAPSHVVYNAGAYTFAPYKVVWAELSNTFEAAVVTDAEVPLVGRRPFVPDHKVYFADFDDEDEAYFVAGTLNSSLIQEYVESHTIQIQVSNIFKHLRIPTYDRENIDHQSLVRLTNKAHAAVTSQERQGLLAEIDELADRVLISKIEA</sequence>
<dbReference type="PROSITE" id="PS00092">
    <property type="entry name" value="N6_MTASE"/>
    <property type="match status" value="1"/>
</dbReference>
<evidence type="ECO:0000256" key="1">
    <source>
        <dbReference type="ARBA" id="ARBA00011900"/>
    </source>
</evidence>
<dbReference type="AlphaFoldDB" id="A0A2X1BEP9"/>
<evidence type="ECO:0000313" key="8">
    <source>
        <dbReference type="Proteomes" id="UP000251186"/>
    </source>
</evidence>
<feature type="domain" description="Type II methyltransferase M.TaqI-like" evidence="6">
    <location>
        <begin position="423"/>
        <end position="670"/>
    </location>
</feature>
<evidence type="ECO:0000256" key="5">
    <source>
        <dbReference type="ARBA" id="ARBA00047942"/>
    </source>
</evidence>
<reference evidence="7 8" key="1">
    <citation type="submission" date="2018-06" db="EMBL/GenBank/DDBJ databases">
        <authorList>
            <consortium name="Pathogen Informatics"/>
            <person name="Doyle S."/>
        </authorList>
    </citation>
    <scope>NUCLEOTIDE SEQUENCE [LARGE SCALE GENOMIC DNA]</scope>
    <source>
        <strain evidence="7 8">NCTC11166</strain>
    </source>
</reference>
<comment type="catalytic activity">
    <reaction evidence="5">
        <text>a 2'-deoxyadenosine in DNA + S-adenosyl-L-methionine = an N(6)-methyl-2'-deoxyadenosine in DNA + S-adenosyl-L-homocysteine + H(+)</text>
        <dbReference type="Rhea" id="RHEA:15197"/>
        <dbReference type="Rhea" id="RHEA-COMP:12418"/>
        <dbReference type="Rhea" id="RHEA-COMP:12419"/>
        <dbReference type="ChEBI" id="CHEBI:15378"/>
        <dbReference type="ChEBI" id="CHEBI:57856"/>
        <dbReference type="ChEBI" id="CHEBI:59789"/>
        <dbReference type="ChEBI" id="CHEBI:90615"/>
        <dbReference type="ChEBI" id="CHEBI:90616"/>
        <dbReference type="EC" id="2.1.1.72"/>
    </reaction>
</comment>
<dbReference type="InterPro" id="IPR050953">
    <property type="entry name" value="N4_N6_ade-DNA_methylase"/>
</dbReference>
<dbReference type="PRINTS" id="PR00507">
    <property type="entry name" value="N12N6MTFRASE"/>
</dbReference>
<keyword evidence="3 7" id="KW-0808">Transferase</keyword>
<dbReference type="InterPro" id="IPR011639">
    <property type="entry name" value="MethylTrfase_TaqI-like_dom"/>
</dbReference>
<name>A0A2X1BEP9_BREVE</name>
<protein>
    <recommendedName>
        <fullName evidence="1">site-specific DNA-methyltransferase (adenine-specific)</fullName>
        <ecNumber evidence="1">2.1.1.72</ecNumber>
    </recommendedName>
</protein>
<evidence type="ECO:0000256" key="3">
    <source>
        <dbReference type="ARBA" id="ARBA00022679"/>
    </source>
</evidence>
<evidence type="ECO:0000256" key="4">
    <source>
        <dbReference type="ARBA" id="ARBA00022691"/>
    </source>
</evidence>
<dbReference type="EMBL" id="UAQP01000014">
    <property type="protein sequence ID" value="SPU54918.1"/>
    <property type="molecule type" value="Genomic_DNA"/>
</dbReference>
<dbReference type="Gene3D" id="3.40.50.150">
    <property type="entry name" value="Vaccinia Virus protein VP39"/>
    <property type="match status" value="1"/>
</dbReference>
<keyword evidence="2 7" id="KW-0489">Methyltransferase</keyword>
<proteinExistence type="predicted"/>
<dbReference type="EC" id="2.1.1.72" evidence="1"/>
<dbReference type="GO" id="GO:0003676">
    <property type="term" value="F:nucleic acid binding"/>
    <property type="evidence" value="ECO:0007669"/>
    <property type="project" value="InterPro"/>
</dbReference>
<dbReference type="PANTHER" id="PTHR33841:SF4">
    <property type="entry name" value="RESTRICTION MODIFICATION SYSTEM DNA SPECIFICITY DOMAIN"/>
    <property type="match status" value="1"/>
</dbReference>
<dbReference type="Pfam" id="PF07669">
    <property type="entry name" value="Eco57I"/>
    <property type="match status" value="1"/>
</dbReference>
<dbReference type="Proteomes" id="UP000251186">
    <property type="component" value="Unassembled WGS sequence"/>
</dbReference>